<dbReference type="InterPro" id="IPR000164">
    <property type="entry name" value="Histone_H3/CENP-A"/>
</dbReference>
<protein>
    <submittedName>
        <fullName evidence="11">Histone domain-containing protein</fullName>
    </submittedName>
</protein>
<dbReference type="SMART" id="SM00428">
    <property type="entry name" value="H3"/>
    <property type="match status" value="1"/>
</dbReference>
<dbReference type="GO" id="GO:0030527">
    <property type="term" value="F:structural constituent of chromatin"/>
    <property type="evidence" value="ECO:0007669"/>
    <property type="project" value="InterPro"/>
</dbReference>
<evidence type="ECO:0000256" key="3">
    <source>
        <dbReference type="ARBA" id="ARBA00010343"/>
    </source>
</evidence>
<dbReference type="InterPro" id="IPR009072">
    <property type="entry name" value="Histone-fold"/>
</dbReference>
<dbReference type="GO" id="GO:0000786">
    <property type="term" value="C:nucleosome"/>
    <property type="evidence" value="ECO:0007669"/>
    <property type="project" value="UniProtKB-KW"/>
</dbReference>
<keyword evidence="4" id="KW-0158">Chromosome</keyword>
<name>A0A5S6Q6Y6_TRIMR</name>
<dbReference type="GO" id="GO:0005634">
    <property type="term" value="C:nucleus"/>
    <property type="evidence" value="ECO:0007669"/>
    <property type="project" value="UniProtKB-SubCell"/>
</dbReference>
<evidence type="ECO:0000256" key="7">
    <source>
        <dbReference type="ARBA" id="ARBA00023269"/>
    </source>
</evidence>
<evidence type="ECO:0000256" key="5">
    <source>
        <dbReference type="ARBA" id="ARBA00023125"/>
    </source>
</evidence>
<evidence type="ECO:0000256" key="6">
    <source>
        <dbReference type="ARBA" id="ARBA00023242"/>
    </source>
</evidence>
<keyword evidence="5" id="KW-0238">DNA-binding</keyword>
<dbReference type="Proteomes" id="UP000046395">
    <property type="component" value="Unassembled WGS sequence"/>
</dbReference>
<keyword evidence="7" id="KW-0544">Nucleosome core</keyword>
<evidence type="ECO:0000313" key="11">
    <source>
        <dbReference type="WBParaSite" id="TMUE_1000002712.1"/>
    </source>
</evidence>
<organism evidence="10 11">
    <name type="scientific">Trichuris muris</name>
    <name type="common">Mouse whipworm</name>
    <dbReference type="NCBI Taxonomy" id="70415"/>
    <lineage>
        <taxon>Eukaryota</taxon>
        <taxon>Metazoa</taxon>
        <taxon>Ecdysozoa</taxon>
        <taxon>Nematoda</taxon>
        <taxon>Enoplea</taxon>
        <taxon>Dorylaimia</taxon>
        <taxon>Trichinellida</taxon>
        <taxon>Trichuridae</taxon>
        <taxon>Trichuris</taxon>
    </lineage>
</organism>
<evidence type="ECO:0000256" key="4">
    <source>
        <dbReference type="ARBA" id="ARBA00022454"/>
    </source>
</evidence>
<dbReference type="PANTHER" id="PTHR11426">
    <property type="entry name" value="HISTONE H3"/>
    <property type="match status" value="1"/>
</dbReference>
<reference evidence="11" key="1">
    <citation type="submission" date="2019-12" db="UniProtKB">
        <authorList>
            <consortium name="WormBaseParasite"/>
        </authorList>
    </citation>
    <scope>IDENTIFICATION</scope>
</reference>
<dbReference type="GO" id="GO:0003677">
    <property type="term" value="F:DNA binding"/>
    <property type="evidence" value="ECO:0007669"/>
    <property type="project" value="UniProtKB-KW"/>
</dbReference>
<keyword evidence="6" id="KW-0539">Nucleus</keyword>
<evidence type="ECO:0000256" key="8">
    <source>
        <dbReference type="SAM" id="MobiDB-lite"/>
    </source>
</evidence>
<dbReference type="CDD" id="cd22911">
    <property type="entry name" value="HFD_H3"/>
    <property type="match status" value="1"/>
</dbReference>
<dbReference type="FunFam" id="1.10.20.10:FF:000085">
    <property type="entry name" value="Histone H3.2"/>
    <property type="match status" value="1"/>
</dbReference>
<feature type="compositionally biased region" description="Polar residues" evidence="8">
    <location>
        <begin position="1"/>
        <end position="22"/>
    </location>
</feature>
<dbReference type="Gene3D" id="1.10.20.10">
    <property type="entry name" value="Histone, subunit A"/>
    <property type="match status" value="1"/>
</dbReference>
<keyword evidence="10" id="KW-1185">Reference proteome</keyword>
<dbReference type="STRING" id="70415.A0A5S6Q6Y6"/>
<feature type="region of interest" description="Disordered" evidence="8">
    <location>
        <begin position="1"/>
        <end position="74"/>
    </location>
</feature>
<evidence type="ECO:0000256" key="2">
    <source>
        <dbReference type="ARBA" id="ARBA00004286"/>
    </source>
</evidence>
<evidence type="ECO:0000259" key="9">
    <source>
        <dbReference type="Pfam" id="PF00125"/>
    </source>
</evidence>
<feature type="domain" description="Core Histone H2A/H2B/H3" evidence="9">
    <location>
        <begin position="78"/>
        <end position="166"/>
    </location>
</feature>
<dbReference type="AlphaFoldDB" id="A0A5S6Q6Y6"/>
<dbReference type="Pfam" id="PF00125">
    <property type="entry name" value="Histone"/>
    <property type="match status" value="1"/>
</dbReference>
<dbReference type="PRINTS" id="PR00622">
    <property type="entry name" value="HISTONEH3"/>
</dbReference>
<accession>A0A5S6Q6Y6</accession>
<sequence>MVVTRNVSRCSPSKGSDSSSEFNDLVDNLYGKDQRRKETRSRRSQASTANEPKSEDKKRSELKKIKEEKKKRIRRRRPGVVALQEIRFYQRGTELLMRRAPFHRVVRDIVKRLGRIDLRFQRAAMEVLQTAAEAYMVGVMEDTNLACIHAKRVTIMPKDIKLALRLRGDLQSN</sequence>
<dbReference type="SUPFAM" id="SSF47113">
    <property type="entry name" value="Histone-fold"/>
    <property type="match status" value="1"/>
</dbReference>
<dbReference type="WBParaSite" id="TMUE_1000002712.1">
    <property type="protein sequence ID" value="TMUE_1000002712.1"/>
    <property type="gene ID" value="WBGene00298444"/>
</dbReference>
<evidence type="ECO:0000313" key="10">
    <source>
        <dbReference type="Proteomes" id="UP000046395"/>
    </source>
</evidence>
<proteinExistence type="inferred from homology"/>
<feature type="compositionally biased region" description="Basic and acidic residues" evidence="8">
    <location>
        <begin position="52"/>
        <end position="70"/>
    </location>
</feature>
<evidence type="ECO:0000256" key="1">
    <source>
        <dbReference type="ARBA" id="ARBA00004123"/>
    </source>
</evidence>
<dbReference type="GO" id="GO:0046982">
    <property type="term" value="F:protein heterodimerization activity"/>
    <property type="evidence" value="ECO:0007669"/>
    <property type="project" value="InterPro"/>
</dbReference>
<comment type="subcellular location">
    <subcellularLocation>
        <location evidence="2">Chromosome</location>
    </subcellularLocation>
    <subcellularLocation>
        <location evidence="1">Nucleus</location>
    </subcellularLocation>
</comment>
<comment type="similarity">
    <text evidence="3">Belongs to the histone H3 family.</text>
</comment>
<dbReference type="InterPro" id="IPR007125">
    <property type="entry name" value="H2A/H2B/H3"/>
</dbReference>